<evidence type="ECO:0000313" key="3">
    <source>
        <dbReference type="Proteomes" id="UP001156703"/>
    </source>
</evidence>
<sequence length="163" mass="18351">MHDAGRFRRLEQDQMRVMVDGPGIARRPRSRGEAGNDRIEPLPPKPVPSDRAWVGHIADPDLGPGKTCLDRRRRRTPNQAHHLMPPRHQRPHRRPPDRPRRPDEENAAGNRRAGFMRDAVGHPVKPAIFGASRHPGRGPKSATVHMSASDPLRTAGRTDMVVW</sequence>
<feature type="compositionally biased region" description="Basic residues" evidence="1">
    <location>
        <begin position="84"/>
        <end position="93"/>
    </location>
</feature>
<comment type="caution">
    <text evidence="2">The sequence shown here is derived from an EMBL/GenBank/DDBJ whole genome shotgun (WGS) entry which is preliminary data.</text>
</comment>
<accession>A0ABQ5ZB66</accession>
<feature type="compositionally biased region" description="Basic and acidic residues" evidence="1">
    <location>
        <begin position="1"/>
        <end position="14"/>
    </location>
</feature>
<evidence type="ECO:0000313" key="2">
    <source>
        <dbReference type="EMBL" id="GLR47842.1"/>
    </source>
</evidence>
<feature type="region of interest" description="Disordered" evidence="1">
    <location>
        <begin position="1"/>
        <end position="113"/>
    </location>
</feature>
<name>A0ABQ5ZB66_9SPHN</name>
<organism evidence="2 3">
    <name type="scientific">Sphingomonas astaxanthinifaciens DSM 22298</name>
    <dbReference type="NCBI Taxonomy" id="1123267"/>
    <lineage>
        <taxon>Bacteria</taxon>
        <taxon>Pseudomonadati</taxon>
        <taxon>Pseudomonadota</taxon>
        <taxon>Alphaproteobacteria</taxon>
        <taxon>Sphingomonadales</taxon>
        <taxon>Sphingomonadaceae</taxon>
        <taxon>Sphingomonas</taxon>
    </lineage>
</organism>
<feature type="compositionally biased region" description="Basic and acidic residues" evidence="1">
    <location>
        <begin position="30"/>
        <end position="40"/>
    </location>
</feature>
<feature type="compositionally biased region" description="Basic and acidic residues" evidence="1">
    <location>
        <begin position="94"/>
        <end position="104"/>
    </location>
</feature>
<evidence type="ECO:0008006" key="4">
    <source>
        <dbReference type="Google" id="ProtNLM"/>
    </source>
</evidence>
<protein>
    <recommendedName>
        <fullName evidence="4">Transposase</fullName>
    </recommendedName>
</protein>
<gene>
    <name evidence="2" type="ORF">GCM10007925_15550</name>
</gene>
<keyword evidence="3" id="KW-1185">Reference proteome</keyword>
<reference evidence="3" key="1">
    <citation type="journal article" date="2019" name="Int. J. Syst. Evol. Microbiol.">
        <title>The Global Catalogue of Microorganisms (GCM) 10K type strain sequencing project: providing services to taxonomists for standard genome sequencing and annotation.</title>
        <authorList>
            <consortium name="The Broad Institute Genomics Platform"/>
            <consortium name="The Broad Institute Genome Sequencing Center for Infectious Disease"/>
            <person name="Wu L."/>
            <person name="Ma J."/>
        </authorList>
    </citation>
    <scope>NUCLEOTIDE SEQUENCE [LARGE SCALE GENOMIC DNA]</scope>
    <source>
        <strain evidence="3">NBRC 102146</strain>
    </source>
</reference>
<feature type="region of interest" description="Disordered" evidence="1">
    <location>
        <begin position="129"/>
        <end position="149"/>
    </location>
</feature>
<proteinExistence type="predicted"/>
<dbReference type="Proteomes" id="UP001156703">
    <property type="component" value="Unassembled WGS sequence"/>
</dbReference>
<dbReference type="EMBL" id="BSOO01000014">
    <property type="protein sequence ID" value="GLR47842.1"/>
    <property type="molecule type" value="Genomic_DNA"/>
</dbReference>
<evidence type="ECO:0000256" key="1">
    <source>
        <dbReference type="SAM" id="MobiDB-lite"/>
    </source>
</evidence>